<proteinExistence type="predicted"/>
<dbReference type="KEGG" id="iag:Igag_0403"/>
<dbReference type="Proteomes" id="UP000001304">
    <property type="component" value="Chromosome"/>
</dbReference>
<dbReference type="STRING" id="583356.Igag_0403"/>
<dbReference type="EMBL" id="CP002098">
    <property type="protein sequence ID" value="ADM27242.1"/>
    <property type="molecule type" value="Genomic_DNA"/>
</dbReference>
<keyword evidence="2" id="KW-1185">Reference proteome</keyword>
<reference evidence="1 2" key="1">
    <citation type="journal article" date="2010" name="Stand. Genomic Sci.">
        <title>Complete genome sequence of Ignisphaera aggregans type strain (AQ1.S1).</title>
        <authorList>
            <person name="Goker M."/>
            <person name="Held B."/>
            <person name="Lapidus A."/>
            <person name="Nolan M."/>
            <person name="Spring S."/>
            <person name="Yasawong M."/>
            <person name="Lucas S."/>
            <person name="Glavina Del Rio T."/>
            <person name="Tice H."/>
            <person name="Cheng J.F."/>
            <person name="Goodwin L."/>
            <person name="Tapia R."/>
            <person name="Pitluck S."/>
            <person name="Liolios K."/>
            <person name="Ivanova N."/>
            <person name="Mavromatis K."/>
            <person name="Mikhailova N."/>
            <person name="Pati A."/>
            <person name="Chen A."/>
            <person name="Palaniappan K."/>
            <person name="Brambilla E."/>
            <person name="Land M."/>
            <person name="Hauser L."/>
            <person name="Chang Y.J."/>
            <person name="Jeffries C.D."/>
            <person name="Brettin T."/>
            <person name="Detter J.C."/>
            <person name="Han C."/>
            <person name="Rohde M."/>
            <person name="Sikorski J."/>
            <person name="Woyke T."/>
            <person name="Bristow J."/>
            <person name="Eisen J.A."/>
            <person name="Markowitz V."/>
            <person name="Hugenholtz P."/>
            <person name="Kyrpides N.C."/>
            <person name="Klenk H.P."/>
        </authorList>
    </citation>
    <scope>NUCLEOTIDE SEQUENCE [LARGE SCALE GENOMIC DNA]</scope>
    <source>
        <strain evidence="2">DSM 17230 / JCM 13409 / AQ1.S1</strain>
    </source>
</reference>
<accession>E0SR93</accession>
<gene>
    <name evidence="1" type="ordered locus">Igag_0403</name>
</gene>
<organism evidence="1 2">
    <name type="scientific">Ignisphaera aggregans (strain DSM 17230 / JCM 13409 / AQ1.S1)</name>
    <dbReference type="NCBI Taxonomy" id="583356"/>
    <lineage>
        <taxon>Archaea</taxon>
        <taxon>Thermoproteota</taxon>
        <taxon>Thermoprotei</taxon>
        <taxon>Desulfurococcales</taxon>
        <taxon>Desulfurococcaceae</taxon>
        <taxon>Ignisphaera</taxon>
    </lineage>
</organism>
<dbReference type="BioCyc" id="IAGG583356:GHAH-406-MONOMER"/>
<dbReference type="AlphaFoldDB" id="E0SR93"/>
<evidence type="ECO:0000313" key="2">
    <source>
        <dbReference type="Proteomes" id="UP000001304"/>
    </source>
</evidence>
<name>E0SR93_IGNAA</name>
<dbReference type="HOGENOM" id="CLU_3147931_0_0_2"/>
<sequence length="48" mass="5583">MKRILIDCEELLVGGVGSTYNLKILRGNFYRYVSEGYSCRTFSWFSPI</sequence>
<evidence type="ECO:0000313" key="1">
    <source>
        <dbReference type="EMBL" id="ADM27242.1"/>
    </source>
</evidence>
<protein>
    <submittedName>
        <fullName evidence="1">Uncharacterized protein</fullName>
    </submittedName>
</protein>